<evidence type="ECO:0000256" key="5">
    <source>
        <dbReference type="ARBA" id="ARBA00022946"/>
    </source>
</evidence>
<comment type="caution">
    <text evidence="7">The sequence shown here is derived from an EMBL/GenBank/DDBJ whole genome shotgun (WGS) entry which is preliminary data.</text>
</comment>
<keyword evidence="4" id="KW-0677">Repeat</keyword>
<dbReference type="GO" id="GO:0009507">
    <property type="term" value="C:chloroplast"/>
    <property type="evidence" value="ECO:0007669"/>
    <property type="project" value="UniProtKB-SubCell"/>
</dbReference>
<dbReference type="FunFam" id="1.25.40.10:FF:000645">
    <property type="entry name" value="Pentatricopeptide repeat-containing protein chloroplastic"/>
    <property type="match status" value="1"/>
</dbReference>
<feature type="repeat" description="PPR" evidence="6">
    <location>
        <begin position="326"/>
        <end position="361"/>
    </location>
</feature>
<evidence type="ECO:0000256" key="1">
    <source>
        <dbReference type="ARBA" id="ARBA00004229"/>
    </source>
</evidence>
<evidence type="ECO:0008006" key="9">
    <source>
        <dbReference type="Google" id="ProtNLM"/>
    </source>
</evidence>
<comment type="subcellular location">
    <subcellularLocation>
        <location evidence="1">Plastid</location>
        <location evidence="1">Chloroplast</location>
    </subcellularLocation>
</comment>
<feature type="repeat" description="PPR" evidence="6">
    <location>
        <begin position="631"/>
        <end position="665"/>
    </location>
</feature>
<dbReference type="PROSITE" id="PS51375">
    <property type="entry name" value="PPR"/>
    <property type="match status" value="6"/>
</dbReference>
<keyword evidence="8" id="KW-1185">Reference proteome</keyword>
<keyword evidence="2" id="KW-0150">Chloroplast</keyword>
<sequence>MVSRSSILPPLPIPNSYLNPSNPYRLKNCSYSNYPISNLPTKVQEQQQSPIVSENSQSLLQLEISSKFKPKTPTIRSRLSQLCQEGQPEVARRLFDTIPRPTTVLWNTIIIGLICNGMPDEALRFYVRMRNCLITQSDSYTYSSVLKACSETRQLKTGKVVHCHILRSHANPSRIVSNSLLNMYSNCLSQSFEIQEDGNGSGVFKFPQSDVVQKLFDGMRKKNAVAWNTIIAWYVKTGRFAEALKQFRRMIHMGIKPTVVSFINVFPAVASIRDQKNSSVLYGLLLKMGSEYVSDLFAASSAIFMYSELGDMDSARQIFDLSTERNIEVWNTIISGYVQNDRPGESLNIFIKVLELDQIIPDNVTFLTALTAVSQLQQLDFGQQLHAYVIKNLMASYVVISNALIAMYSRCDLIDAAFKVFNKMPERDLVSWNTMVSAFVQNGLDDEGLMLVYEMQKQGFMIDSITATALLSAASNLRNQKIGKVTHAYLFRHWIQFEGMDSYLIDMYTKTGLIDAAKNIFEKNCIHDRDQVTWNAMISGYSQNGQTEQAFIVFRQMLQQQELPNAVTLASVLPACSPVGGIGVGKQLHAFAFHHSLDQNVFVGTALIDMYSKCGAITCAERVFTRLPEINSVTYTTMISGYGQHGLGERAVSLFQSMPLSGMKPDAITFVAVLSACSYSGLVDEGLQIFESMENEYMIARKPEHYCCIVDMLGRAGRVMEAYELVNELGDEGNVVGLWGSLLGSCRIHKKFELGRLVSERLLEMEKGNGMAGYHVLLSNIYAEERKWDNVERVRKEMREKGLRKELGCSWIEICGVVNCFTSRDQKHPQCDAIYAKLEELAMEMKVAGYRPCPSCEYEE</sequence>
<dbReference type="Pfam" id="PF01535">
    <property type="entry name" value="PPR"/>
    <property type="match status" value="4"/>
</dbReference>
<accession>A0A9Q0JV13</accession>
<dbReference type="OrthoDB" id="756178at2759"/>
<evidence type="ECO:0000256" key="4">
    <source>
        <dbReference type="ARBA" id="ARBA00022737"/>
    </source>
</evidence>
<gene>
    <name evidence="7" type="ORF">NE237_030596</name>
</gene>
<dbReference type="AlphaFoldDB" id="A0A9Q0JV13"/>
<evidence type="ECO:0000313" key="7">
    <source>
        <dbReference type="EMBL" id="KAJ4953764.1"/>
    </source>
</evidence>
<dbReference type="InterPro" id="IPR011990">
    <property type="entry name" value="TPR-like_helical_dom_sf"/>
</dbReference>
<dbReference type="FunFam" id="1.25.40.10:FF:000573">
    <property type="entry name" value="Pentatricopeptide repeat-containing protein mitochondrial"/>
    <property type="match status" value="1"/>
</dbReference>
<name>A0A9Q0JV13_9MAGN</name>
<evidence type="ECO:0000256" key="6">
    <source>
        <dbReference type="PROSITE-ProRule" id="PRU00708"/>
    </source>
</evidence>
<dbReference type="PANTHER" id="PTHR47926:SF452">
    <property type="entry name" value="PENTATRICOPEPTIDE REPEAT-CONTAINING PROTEIN"/>
    <property type="match status" value="1"/>
</dbReference>
<dbReference type="Pfam" id="PF20431">
    <property type="entry name" value="E_motif"/>
    <property type="match status" value="1"/>
</dbReference>
<dbReference type="GO" id="GO:0003729">
    <property type="term" value="F:mRNA binding"/>
    <property type="evidence" value="ECO:0007669"/>
    <property type="project" value="UniProtKB-ARBA"/>
</dbReference>
<dbReference type="InterPro" id="IPR002885">
    <property type="entry name" value="PPR_rpt"/>
</dbReference>
<dbReference type="InterPro" id="IPR046848">
    <property type="entry name" value="E_motif"/>
</dbReference>
<dbReference type="Proteomes" id="UP001141806">
    <property type="component" value="Unassembled WGS sequence"/>
</dbReference>
<evidence type="ECO:0000256" key="3">
    <source>
        <dbReference type="ARBA" id="ARBA00022640"/>
    </source>
</evidence>
<evidence type="ECO:0000313" key="8">
    <source>
        <dbReference type="Proteomes" id="UP001141806"/>
    </source>
</evidence>
<reference evidence="7" key="1">
    <citation type="journal article" date="2023" name="Plant J.">
        <title>The genome of the king protea, Protea cynaroides.</title>
        <authorList>
            <person name="Chang J."/>
            <person name="Duong T.A."/>
            <person name="Schoeman C."/>
            <person name="Ma X."/>
            <person name="Roodt D."/>
            <person name="Barker N."/>
            <person name="Li Z."/>
            <person name="Van de Peer Y."/>
            <person name="Mizrachi E."/>
        </authorList>
    </citation>
    <scope>NUCLEOTIDE SEQUENCE</scope>
    <source>
        <tissue evidence="7">Young leaves</tissue>
    </source>
</reference>
<keyword evidence="5" id="KW-0809">Transit peptide</keyword>
<dbReference type="Pfam" id="PF13041">
    <property type="entry name" value="PPR_2"/>
    <property type="match status" value="4"/>
</dbReference>
<feature type="repeat" description="PPR" evidence="6">
    <location>
        <begin position="530"/>
        <end position="564"/>
    </location>
</feature>
<dbReference type="EMBL" id="JAMYWD010000012">
    <property type="protein sequence ID" value="KAJ4953764.1"/>
    <property type="molecule type" value="Genomic_DNA"/>
</dbReference>
<feature type="repeat" description="PPR" evidence="6">
    <location>
        <begin position="666"/>
        <end position="700"/>
    </location>
</feature>
<feature type="repeat" description="PPR" evidence="6">
    <location>
        <begin position="428"/>
        <end position="462"/>
    </location>
</feature>
<keyword evidence="3" id="KW-0934">Plastid</keyword>
<dbReference type="InterPro" id="IPR046960">
    <property type="entry name" value="PPR_At4g14850-like_plant"/>
</dbReference>
<dbReference type="NCBIfam" id="TIGR00756">
    <property type="entry name" value="PPR"/>
    <property type="match status" value="5"/>
</dbReference>
<feature type="repeat" description="PPR" evidence="6">
    <location>
        <begin position="223"/>
        <end position="257"/>
    </location>
</feature>
<proteinExistence type="predicted"/>
<dbReference type="Gene3D" id="1.25.40.10">
    <property type="entry name" value="Tetratricopeptide repeat domain"/>
    <property type="match status" value="6"/>
</dbReference>
<dbReference type="GO" id="GO:0009451">
    <property type="term" value="P:RNA modification"/>
    <property type="evidence" value="ECO:0007669"/>
    <property type="project" value="InterPro"/>
</dbReference>
<dbReference type="PANTHER" id="PTHR47926">
    <property type="entry name" value="PENTATRICOPEPTIDE REPEAT-CONTAINING PROTEIN"/>
    <property type="match status" value="1"/>
</dbReference>
<protein>
    <recommendedName>
        <fullName evidence="9">Pentatricopeptide repeat-containing protein</fullName>
    </recommendedName>
</protein>
<dbReference type="FunFam" id="1.25.40.10:FF:000496">
    <property type="entry name" value="Pentatricopeptide repeat-containing protein chloroplastic"/>
    <property type="match status" value="1"/>
</dbReference>
<organism evidence="7 8">
    <name type="scientific">Protea cynaroides</name>
    <dbReference type="NCBI Taxonomy" id="273540"/>
    <lineage>
        <taxon>Eukaryota</taxon>
        <taxon>Viridiplantae</taxon>
        <taxon>Streptophyta</taxon>
        <taxon>Embryophyta</taxon>
        <taxon>Tracheophyta</taxon>
        <taxon>Spermatophyta</taxon>
        <taxon>Magnoliopsida</taxon>
        <taxon>Proteales</taxon>
        <taxon>Proteaceae</taxon>
        <taxon>Protea</taxon>
    </lineage>
</organism>
<evidence type="ECO:0000256" key="2">
    <source>
        <dbReference type="ARBA" id="ARBA00022528"/>
    </source>
</evidence>